<organism evidence="14 15">
    <name type="scientific">Aphanomyces euteiches</name>
    <dbReference type="NCBI Taxonomy" id="100861"/>
    <lineage>
        <taxon>Eukaryota</taxon>
        <taxon>Sar</taxon>
        <taxon>Stramenopiles</taxon>
        <taxon>Oomycota</taxon>
        <taxon>Saprolegniomycetes</taxon>
        <taxon>Saprolegniales</taxon>
        <taxon>Verrucalvaceae</taxon>
        <taxon>Aphanomyces</taxon>
    </lineage>
</organism>
<dbReference type="EMBL" id="VJMJ01000098">
    <property type="protein sequence ID" value="KAF0735401.1"/>
    <property type="molecule type" value="Genomic_DNA"/>
</dbReference>
<evidence type="ECO:0000256" key="1">
    <source>
        <dbReference type="ARBA" id="ARBA00001913"/>
    </source>
</evidence>
<dbReference type="FunFam" id="3.20.20.190:FF:000039">
    <property type="entry name" value="Phosphoinositide phospholipase C"/>
    <property type="match status" value="1"/>
</dbReference>
<evidence type="ECO:0000259" key="13">
    <source>
        <dbReference type="PROSITE" id="PS50222"/>
    </source>
</evidence>
<dbReference type="InterPro" id="IPR001849">
    <property type="entry name" value="PH_domain"/>
</dbReference>
<evidence type="ECO:0000259" key="11">
    <source>
        <dbReference type="PROSITE" id="PS50004"/>
    </source>
</evidence>
<dbReference type="InterPro" id="IPR017946">
    <property type="entry name" value="PLC-like_Pdiesterase_TIM-brl"/>
</dbReference>
<keyword evidence="4" id="KW-0106">Calcium</keyword>
<evidence type="ECO:0000256" key="8">
    <source>
        <dbReference type="ARBA" id="ARBA00023674"/>
    </source>
</evidence>
<name>A0A6G0X5Z9_9STRA</name>
<feature type="domain" description="EF-hand" evidence="13">
    <location>
        <begin position="172"/>
        <end position="207"/>
    </location>
</feature>
<dbReference type="InterPro" id="IPR000909">
    <property type="entry name" value="PLipase_C_PInositol-sp_X_dom"/>
</dbReference>
<comment type="cofactor">
    <cofactor evidence="1">
        <name>Ca(2+)</name>
        <dbReference type="ChEBI" id="CHEBI:29108"/>
    </cofactor>
</comment>
<keyword evidence="6 9" id="KW-0443">Lipid metabolism</keyword>
<evidence type="ECO:0000256" key="5">
    <source>
        <dbReference type="ARBA" id="ARBA00022963"/>
    </source>
</evidence>
<dbReference type="InterPro" id="IPR002048">
    <property type="entry name" value="EF_hand_dom"/>
</dbReference>
<dbReference type="Proteomes" id="UP000481153">
    <property type="component" value="Unassembled WGS sequence"/>
</dbReference>
<dbReference type="InterPro" id="IPR018247">
    <property type="entry name" value="EF_Hand_1_Ca_BS"/>
</dbReference>
<dbReference type="SMART" id="SM00054">
    <property type="entry name" value="EFh"/>
    <property type="match status" value="2"/>
</dbReference>
<dbReference type="VEuPathDB" id="FungiDB:AeMF1_013194"/>
<reference evidence="14 15" key="1">
    <citation type="submission" date="2019-07" db="EMBL/GenBank/DDBJ databases">
        <title>Genomics analysis of Aphanomyces spp. identifies a new class of oomycete effector associated with host adaptation.</title>
        <authorList>
            <person name="Gaulin E."/>
        </authorList>
    </citation>
    <scope>NUCLEOTIDE SEQUENCE [LARGE SCALE GENOMIC DNA]</scope>
    <source>
        <strain evidence="14 15">ATCC 201684</strain>
    </source>
</reference>
<dbReference type="PANTHER" id="PTHR10336:SF36">
    <property type="entry name" value="1-PHOSPHATIDYLINOSITOL 4,5-BISPHOSPHATE PHOSPHODIESTERASE BETA-4"/>
    <property type="match status" value="1"/>
</dbReference>
<evidence type="ECO:0000256" key="9">
    <source>
        <dbReference type="RuleBase" id="RU361133"/>
    </source>
</evidence>
<comment type="catalytic activity">
    <reaction evidence="8">
        <text>a 1,2-diacyl-sn-glycero-3-phospho-(1D-myo-inositol-4,5-bisphosphate) + H2O = 1D-myo-inositol 1,4,5-trisphosphate + a 1,2-diacyl-sn-glycerol + H(+)</text>
        <dbReference type="Rhea" id="RHEA:33179"/>
        <dbReference type="ChEBI" id="CHEBI:15377"/>
        <dbReference type="ChEBI" id="CHEBI:15378"/>
        <dbReference type="ChEBI" id="CHEBI:17815"/>
        <dbReference type="ChEBI" id="CHEBI:58456"/>
        <dbReference type="ChEBI" id="CHEBI:203600"/>
        <dbReference type="EC" id="3.1.4.11"/>
    </reaction>
    <physiologicalReaction direction="left-to-right" evidence="8">
        <dbReference type="Rhea" id="RHEA:33180"/>
    </physiologicalReaction>
</comment>
<keyword evidence="3 9" id="KW-0378">Hydrolase</keyword>
<keyword evidence="15" id="KW-1185">Reference proteome</keyword>
<sequence length="777" mass="87645">MEAPTDEKGGDEIMPAPISIKGTKGQLFKEKSKKLKCCVQYPSDEPLLKGEVLKKVSRGGQTATRKYFVTPDLFCLKWEATGKLSMLKDKIRRNPNTIDLASIVRLQSGVTTAKLHRMDSKTSLARGRCFSIILAFGKTIDFICSDDEQYGRWYNGLLSLVNRLRTARLQDPEKAFLYQIWIHGDVNHDGMLSRSEVEKVTHTLNHALKSKPELRRMFSDSDMDHDGELDFDEYCNLMIQLRHRPELDTLFDPRANGKSFLTSEAFSAFLTWNGHSSDEIQTILESFTVDDQCTRPLFRRYIASSWNSWAKPAMLALHQDMTMPISHYFIASSHNTYLEGDQLQSNSSVNMYISALLRSCRCVEIDCWDGDDGQPIVYHGRTLTTKIKFFDVIKAIQANAFVTSPYPVVISLENHCSEAQQVIMADMMVLTFGDQLHIQDPENDVLPSPESLKYKFLLKGKQGAQVDEKAGDSESDEDDEGKDNDSPSKKSEEIKRRPSQALPVKKKSSVAPELAAICYFKGVHFHDFEASKSWQCNQMSSFSESKTKKLATDQKLAFVELNRKHVSRIYPSGMRVDSSNYNPLLGWTTGSQLVALNYQTSDLPMRLNHGMFSQNGNCGYVLKPPSMLSEIGTYRRAIQSVTVQVFSGQQLPKPQGEKKGEIIDPYVMLDLVSDGNSIQKKSQTIQDNGLNPNWNFEAKFDVGLEAACHILVLTVMDYDLDRDDLIGFAALPLTCIREGYRTVPLHAGDGSRTGPYEFASLFCHFSFEELHEEEGKA</sequence>
<dbReference type="PRINTS" id="PR00390">
    <property type="entry name" value="PHPHLIPASEC"/>
</dbReference>
<dbReference type="PANTHER" id="PTHR10336">
    <property type="entry name" value="PHOSPHOINOSITIDE-SPECIFIC PHOSPHOLIPASE C FAMILY PROTEIN"/>
    <property type="match status" value="1"/>
</dbReference>
<dbReference type="Gene3D" id="3.20.20.190">
    <property type="entry name" value="Phosphatidylinositol (PI) phosphodiesterase"/>
    <property type="match status" value="1"/>
</dbReference>
<dbReference type="InterPro" id="IPR011993">
    <property type="entry name" value="PH-like_dom_sf"/>
</dbReference>
<dbReference type="Gene3D" id="2.30.29.30">
    <property type="entry name" value="Pleckstrin-homology domain (PH domain)/Phosphotyrosine-binding domain (PTB)"/>
    <property type="match status" value="1"/>
</dbReference>
<accession>A0A6G0X5Z9</accession>
<dbReference type="SUPFAM" id="SSF47473">
    <property type="entry name" value="EF-hand"/>
    <property type="match status" value="1"/>
</dbReference>
<dbReference type="SMART" id="SM00233">
    <property type="entry name" value="PH"/>
    <property type="match status" value="1"/>
</dbReference>
<dbReference type="PROSITE" id="PS00018">
    <property type="entry name" value="EF_HAND_1"/>
    <property type="match status" value="2"/>
</dbReference>
<evidence type="ECO:0000256" key="2">
    <source>
        <dbReference type="ARBA" id="ARBA00012368"/>
    </source>
</evidence>
<dbReference type="EC" id="3.1.4.11" evidence="2 9"/>
<dbReference type="GO" id="GO:0048015">
    <property type="term" value="P:phosphatidylinositol-mediated signaling"/>
    <property type="evidence" value="ECO:0007669"/>
    <property type="project" value="TreeGrafter"/>
</dbReference>
<dbReference type="InterPro" id="IPR001192">
    <property type="entry name" value="PI-PLC_fam"/>
</dbReference>
<feature type="domain" description="PI-PLC Y-box" evidence="12">
    <location>
        <begin position="517"/>
        <end position="627"/>
    </location>
</feature>
<dbReference type="Pfam" id="PF13499">
    <property type="entry name" value="EF-hand_7"/>
    <property type="match status" value="1"/>
</dbReference>
<feature type="compositionally biased region" description="Basic and acidic residues" evidence="10">
    <location>
        <begin position="483"/>
        <end position="496"/>
    </location>
</feature>
<evidence type="ECO:0000259" key="12">
    <source>
        <dbReference type="PROSITE" id="PS50008"/>
    </source>
</evidence>
<feature type="domain" description="C2" evidence="11">
    <location>
        <begin position="624"/>
        <end position="747"/>
    </location>
</feature>
<dbReference type="PROSITE" id="PS50007">
    <property type="entry name" value="PIPLC_X_DOMAIN"/>
    <property type="match status" value="1"/>
</dbReference>
<dbReference type="SMART" id="SM00149">
    <property type="entry name" value="PLCYc"/>
    <property type="match status" value="1"/>
</dbReference>
<keyword evidence="7" id="KW-0807">Transducer</keyword>
<feature type="region of interest" description="Disordered" evidence="10">
    <location>
        <begin position="464"/>
        <end position="505"/>
    </location>
</feature>
<dbReference type="Gene3D" id="2.60.40.150">
    <property type="entry name" value="C2 domain"/>
    <property type="match status" value="1"/>
</dbReference>
<dbReference type="Pfam" id="PF16457">
    <property type="entry name" value="PH_12"/>
    <property type="match status" value="1"/>
</dbReference>
<dbReference type="InterPro" id="IPR001711">
    <property type="entry name" value="PLipase_C_Pinositol-sp_Y"/>
</dbReference>
<evidence type="ECO:0000256" key="3">
    <source>
        <dbReference type="ARBA" id="ARBA00022801"/>
    </source>
</evidence>
<feature type="domain" description="EF-hand" evidence="13">
    <location>
        <begin position="209"/>
        <end position="244"/>
    </location>
</feature>
<dbReference type="PROSITE" id="PS50222">
    <property type="entry name" value="EF_HAND_2"/>
    <property type="match status" value="2"/>
</dbReference>
<dbReference type="AlphaFoldDB" id="A0A6G0X5Z9"/>
<evidence type="ECO:0000256" key="4">
    <source>
        <dbReference type="ARBA" id="ARBA00022837"/>
    </source>
</evidence>
<dbReference type="CDD" id="cd15898">
    <property type="entry name" value="EFh_PI-PLC"/>
    <property type="match status" value="1"/>
</dbReference>
<keyword evidence="5 9" id="KW-0442">Lipid degradation</keyword>
<dbReference type="SUPFAM" id="SSF49562">
    <property type="entry name" value="C2 domain (Calcium/lipid-binding domain, CaLB)"/>
    <property type="match status" value="1"/>
</dbReference>
<dbReference type="SUPFAM" id="SSF50729">
    <property type="entry name" value="PH domain-like"/>
    <property type="match status" value="1"/>
</dbReference>
<gene>
    <name evidence="14" type="ORF">Ae201684_008091</name>
</gene>
<dbReference type="CDD" id="cd08558">
    <property type="entry name" value="PI-PLCc_eukaryota"/>
    <property type="match status" value="1"/>
</dbReference>
<evidence type="ECO:0000256" key="7">
    <source>
        <dbReference type="ARBA" id="ARBA00023224"/>
    </source>
</evidence>
<dbReference type="GO" id="GO:0016042">
    <property type="term" value="P:lipid catabolic process"/>
    <property type="evidence" value="ECO:0007669"/>
    <property type="project" value="UniProtKB-KW"/>
</dbReference>
<dbReference type="PROSITE" id="PS50004">
    <property type="entry name" value="C2"/>
    <property type="match status" value="1"/>
</dbReference>
<dbReference type="InterPro" id="IPR000008">
    <property type="entry name" value="C2_dom"/>
</dbReference>
<dbReference type="SUPFAM" id="SSF51695">
    <property type="entry name" value="PLC-like phosphodiesterases"/>
    <property type="match status" value="1"/>
</dbReference>
<evidence type="ECO:0000256" key="6">
    <source>
        <dbReference type="ARBA" id="ARBA00023098"/>
    </source>
</evidence>
<dbReference type="PROSITE" id="PS50008">
    <property type="entry name" value="PIPLC_Y_DOMAIN"/>
    <property type="match status" value="1"/>
</dbReference>
<evidence type="ECO:0000313" key="15">
    <source>
        <dbReference type="Proteomes" id="UP000481153"/>
    </source>
</evidence>
<dbReference type="Pfam" id="PF00388">
    <property type="entry name" value="PI-PLC-X"/>
    <property type="match status" value="1"/>
</dbReference>
<protein>
    <recommendedName>
        <fullName evidence="2 9">Phosphoinositide phospholipase C</fullName>
        <ecNumber evidence="2 9">3.1.4.11</ecNumber>
    </recommendedName>
</protein>
<dbReference type="InterPro" id="IPR011992">
    <property type="entry name" value="EF-hand-dom_pair"/>
</dbReference>
<dbReference type="CDD" id="cd00275">
    <property type="entry name" value="C2_PLC_like"/>
    <property type="match status" value="1"/>
</dbReference>
<dbReference type="InterPro" id="IPR035892">
    <property type="entry name" value="C2_domain_sf"/>
</dbReference>
<dbReference type="SMART" id="SM00148">
    <property type="entry name" value="PLCXc"/>
    <property type="match status" value="1"/>
</dbReference>
<comment type="caution">
    <text evidence="14">The sequence shown here is derived from an EMBL/GenBank/DDBJ whole genome shotgun (WGS) entry which is preliminary data.</text>
</comment>
<dbReference type="GO" id="GO:0051209">
    <property type="term" value="P:release of sequestered calcium ion into cytosol"/>
    <property type="evidence" value="ECO:0007669"/>
    <property type="project" value="TreeGrafter"/>
</dbReference>
<dbReference type="Pfam" id="PF00387">
    <property type="entry name" value="PI-PLC-Y"/>
    <property type="match status" value="1"/>
</dbReference>
<dbReference type="Pfam" id="PF00168">
    <property type="entry name" value="C2"/>
    <property type="match status" value="1"/>
</dbReference>
<evidence type="ECO:0000313" key="14">
    <source>
        <dbReference type="EMBL" id="KAF0735401.1"/>
    </source>
</evidence>
<dbReference type="GO" id="GO:0005509">
    <property type="term" value="F:calcium ion binding"/>
    <property type="evidence" value="ECO:0007669"/>
    <property type="project" value="InterPro"/>
</dbReference>
<feature type="compositionally biased region" description="Acidic residues" evidence="10">
    <location>
        <begin position="473"/>
        <end position="482"/>
    </location>
</feature>
<dbReference type="SMART" id="SM00239">
    <property type="entry name" value="C2"/>
    <property type="match status" value="1"/>
</dbReference>
<proteinExistence type="predicted"/>
<evidence type="ECO:0000256" key="10">
    <source>
        <dbReference type="SAM" id="MobiDB-lite"/>
    </source>
</evidence>
<dbReference type="GO" id="GO:0004435">
    <property type="term" value="F:phosphatidylinositol-4,5-bisphosphate phospholipase C activity"/>
    <property type="evidence" value="ECO:0007669"/>
    <property type="project" value="UniProtKB-EC"/>
</dbReference>
<dbReference type="Gene3D" id="1.10.238.10">
    <property type="entry name" value="EF-hand"/>
    <property type="match status" value="1"/>
</dbReference>